<dbReference type="KEGG" id="vg:3294234"/>
<dbReference type="GeneID" id="3294234"/>
<dbReference type="EMBL" id="GU071092">
    <property type="protein sequence ID" value="ACY76022.1"/>
    <property type="molecule type" value="Genomic_DNA"/>
</dbReference>
<organismHost>
    <name type="scientific">Prochlorococcus</name>
    <dbReference type="NCBI Taxonomy" id="1218"/>
</organismHost>
<keyword evidence="4" id="KW-1185">Reference proteome</keyword>
<evidence type="ECO:0000313" key="3">
    <source>
        <dbReference type="EMBL" id="ACY76022.1"/>
    </source>
</evidence>
<reference evidence="2 4" key="3">
    <citation type="journal article" date="2010" name="Environ. Microbiol.">
        <title>Genomic analysis of oceanic cyanobacterial myoviruses compared with T4-like myoviruses from diverse hosts and environments.</title>
        <authorList>
            <person name="Sullivan M.B."/>
            <person name="Huang K.H."/>
            <person name="Ignacio-Espinoza J.C."/>
            <person name="Berlin A.M."/>
            <person name="Kelly L."/>
            <person name="Weigele P.R."/>
            <person name="DeFrancesco A.S."/>
            <person name="Kern S.E."/>
            <person name="Thompson L.R."/>
            <person name="Young S."/>
            <person name="Yandava C."/>
            <person name="Fu R."/>
            <person name="Krastins B."/>
            <person name="Chase M."/>
            <person name="Sarracino D."/>
            <person name="Osburne M.S."/>
            <person name="Henn M.R."/>
            <person name="Chisholm S.W."/>
        </authorList>
    </citation>
    <scope>NUCLEOTIDE SEQUENCE [LARGE SCALE GENOMIC DNA]</scope>
</reference>
<evidence type="ECO:0000313" key="2">
    <source>
        <dbReference type="EMBL" id="AAX44521.1"/>
    </source>
</evidence>
<dbReference type="Proteomes" id="UP000000991">
    <property type="component" value="Segment"/>
</dbReference>
<proteinExistence type="predicted"/>
<dbReference type="InterPro" id="IPR032600">
    <property type="entry name" value="Sm-like_dom"/>
</dbReference>
<evidence type="ECO:0000259" key="1">
    <source>
        <dbReference type="Pfam" id="PF16243"/>
    </source>
</evidence>
<feature type="domain" description="Sm-like" evidence="1">
    <location>
        <begin position="8"/>
        <end position="80"/>
    </location>
</feature>
<evidence type="ECO:0000313" key="5">
    <source>
        <dbReference type="Proteomes" id="UP000013923"/>
    </source>
</evidence>
<reference evidence="3 5" key="2">
    <citation type="submission" date="2009-10" db="EMBL/GenBank/DDBJ databases">
        <title>The Genome Sequence of Prochlorococcus phage P-SSM2.</title>
        <authorList>
            <consortium name="The Broad Institute Genome Sequencing Platform"/>
            <person name="Henn M.R."/>
            <person name="Sullivan M.S."/>
            <person name="Osburne M.S."/>
            <person name="Levin J."/>
            <person name="Malboeuf C."/>
            <person name="Casali M."/>
            <person name="Russ C."/>
            <person name="Lennon N."/>
            <person name="Chapman S.B."/>
            <person name="Erlich R."/>
            <person name="Young S.K."/>
            <person name="Koehrsen M."/>
            <person name="Yandava C."/>
            <person name="Zeng Q."/>
            <person name="Alvarado L."/>
            <person name="Anderson S."/>
            <person name="Berlin A."/>
            <person name="Borenstein D."/>
            <person name="Chen Z."/>
            <person name="Engels R."/>
            <person name="Freedman E."/>
            <person name="Gellesch M."/>
            <person name="Goldberg J."/>
            <person name="Green L."/>
            <person name="Griggs A."/>
            <person name="Gujja S."/>
            <person name="Heilman E.R."/>
            <person name="Heiman D."/>
            <person name="Hepburn T."/>
            <person name="Howarth C."/>
            <person name="Jen D."/>
            <person name="Larson L."/>
            <person name="Lewis B."/>
            <person name="Mehta T."/>
            <person name="Park D."/>
            <person name="Pearson M."/>
            <person name="Richards J."/>
            <person name="Rizzolo K."/>
            <person name="Roberts A."/>
            <person name="Ryan E."/>
            <person name="Saif S."/>
            <person name="Shea T."/>
            <person name="Shenoy N."/>
            <person name="Sisk P."/>
            <person name="Stolte C."/>
            <person name="Sykes S."/>
            <person name="Walk T."/>
            <person name="White J."/>
            <person name="Yu Q."/>
            <person name="Coleman M.L."/>
            <person name="Huang K.H."/>
            <person name="Weigele P.R."/>
            <person name="DeFrancesco A.S."/>
            <person name="Kern S.E."/>
            <person name="Thompson L.R."/>
            <person name="Fu R."/>
            <person name="Hombeck B."/>
            <person name="Chisholm S.W."/>
            <person name="Haas B."/>
            <person name="Nusbaum C."/>
            <person name="Birren B."/>
        </authorList>
    </citation>
    <scope>NUCLEOTIDE SEQUENCE [LARGE SCALE GENOMIC DNA]</scope>
    <source>
        <strain evidence="3">P-SSM2</strain>
    </source>
</reference>
<dbReference type="OrthoDB" id="17377at10239"/>
<protein>
    <submittedName>
        <fullName evidence="2">Methylamine utilization protein</fullName>
    </submittedName>
</protein>
<gene>
    <name evidence="3" type="ORF">PCMG_00146</name>
    <name evidence="2" type="ORF">PSSM2_143</name>
</gene>
<accession>Q58ML1</accession>
<dbReference type="RefSeq" id="YP_214375.1">
    <property type="nucleotide sequence ID" value="NC_006883.2"/>
</dbReference>
<organism evidence="2 4">
    <name type="scientific">Prochlorococcus phage P-SSM2</name>
    <dbReference type="NCBI Taxonomy" id="268746"/>
    <lineage>
        <taxon>Viruses</taxon>
        <taxon>Duplodnaviria</taxon>
        <taxon>Heunggongvirae</taxon>
        <taxon>Uroviricota</taxon>
        <taxon>Caudoviricetes</taxon>
        <taxon>Pantevenvirales</taxon>
        <taxon>Kyanoviridae</taxon>
        <taxon>Salacisavirus</taxon>
        <taxon>Salacisavirus pssm2</taxon>
    </lineage>
</organism>
<reference evidence="2 4" key="1">
    <citation type="journal article" date="2005" name="PLoS Biol.">
        <title>Three Prochlorococcus cyanophage genomes: signature features and ecological interpretations.</title>
        <authorList>
            <person name="Sullivan M.B."/>
            <person name="Coleman M.L."/>
            <person name="Weigele P."/>
            <person name="Rohwer F."/>
            <person name="Chisholm S.W."/>
        </authorList>
    </citation>
    <scope>NUCLEOTIDE SEQUENCE</scope>
</reference>
<dbReference type="Proteomes" id="UP000013923">
    <property type="component" value="Genome"/>
</dbReference>
<dbReference type="Gene3D" id="2.30.30.100">
    <property type="match status" value="1"/>
</dbReference>
<evidence type="ECO:0000313" key="4">
    <source>
        <dbReference type="Proteomes" id="UP000000991"/>
    </source>
</evidence>
<dbReference type="Pfam" id="PF16243">
    <property type="entry name" value="Sm_like"/>
    <property type="match status" value="1"/>
</dbReference>
<dbReference type="EMBL" id="AY939844">
    <property type="protein sequence ID" value="AAX44521.1"/>
    <property type="molecule type" value="Genomic_DNA"/>
</dbReference>
<name>Q58ML1_BPPRM</name>
<sequence>MGEEFYGVIKLVTGEEIFALISVEENDHGNPVVLVQTPVVMKVLSHAHGQYVKIKPWLELADEDMYLINYDRVVTMTQVKDSDLIGFYERYLKDDEVDIELDGKVKLHENMGFISTVDDARKKLEDIFKNTNKPEED</sequence>